<dbReference type="SUPFAM" id="SSF47384">
    <property type="entry name" value="Homodimeric domain of signal transducing histidine kinase"/>
    <property type="match status" value="1"/>
</dbReference>
<dbReference type="InterPro" id="IPR003594">
    <property type="entry name" value="HATPase_dom"/>
</dbReference>
<dbReference type="Gene3D" id="3.30.450.40">
    <property type="match status" value="1"/>
</dbReference>
<evidence type="ECO:0000256" key="12">
    <source>
        <dbReference type="ARBA" id="ARBA00023136"/>
    </source>
</evidence>
<dbReference type="PANTHER" id="PTHR45569:SF1">
    <property type="entry name" value="SENSOR PROTEIN KDPD"/>
    <property type="match status" value="1"/>
</dbReference>
<dbReference type="RefSeq" id="WP_379961415.1">
    <property type="nucleotide sequence ID" value="NZ_JAUYVI010000010.1"/>
</dbReference>
<dbReference type="Gene3D" id="3.40.50.300">
    <property type="entry name" value="P-loop containing nucleotide triphosphate hydrolases"/>
    <property type="match status" value="1"/>
</dbReference>
<dbReference type="InterPro" id="IPR006016">
    <property type="entry name" value="UspA"/>
</dbReference>
<dbReference type="CDD" id="cd00082">
    <property type="entry name" value="HisKA"/>
    <property type="match status" value="1"/>
</dbReference>
<keyword evidence="9" id="KW-0067">ATP-binding</keyword>
<dbReference type="InterPro" id="IPR027417">
    <property type="entry name" value="P-loop_NTPase"/>
</dbReference>
<dbReference type="InterPro" id="IPR014729">
    <property type="entry name" value="Rossmann-like_a/b/a_fold"/>
</dbReference>
<dbReference type="InterPro" id="IPR036097">
    <property type="entry name" value="HisK_dim/P_sf"/>
</dbReference>
<dbReference type="Pfam" id="PF13493">
    <property type="entry name" value="DUF4118"/>
    <property type="match status" value="1"/>
</dbReference>
<dbReference type="SMART" id="SM00387">
    <property type="entry name" value="HATPase_c"/>
    <property type="match status" value="1"/>
</dbReference>
<evidence type="ECO:0000256" key="5">
    <source>
        <dbReference type="ARBA" id="ARBA00022679"/>
    </source>
</evidence>
<dbReference type="Pfam" id="PF02518">
    <property type="entry name" value="HATPase_c"/>
    <property type="match status" value="1"/>
</dbReference>
<feature type="domain" description="Histidine kinase" evidence="14">
    <location>
        <begin position="669"/>
        <end position="887"/>
    </location>
</feature>
<evidence type="ECO:0000256" key="4">
    <source>
        <dbReference type="ARBA" id="ARBA00022553"/>
    </source>
</evidence>
<keyword evidence="8 15" id="KW-0418">Kinase</keyword>
<dbReference type="Gene3D" id="1.20.120.620">
    <property type="entry name" value="Backbone structure of the membrane domain of e. Coli histidine kinase receptor kdpd"/>
    <property type="match status" value="1"/>
</dbReference>
<dbReference type="Pfam" id="PF02702">
    <property type="entry name" value="KdpD"/>
    <property type="match status" value="1"/>
</dbReference>
<sequence length="901" mass="98460">MTEDEEPFRPEPEALLAEAGRADRGRLKIYLGMAPGVGKTYAMLEGARQAKAAGRDVVVGVVETHGRSETAALVQGLEVVPRRSIAHRGHTLQEFDLAAVLARRPQLVLVDELAHTNAPDCLHPKRWQDVTELLFAGINVYSTLNIQHIESLNDVVARITGVRVRETVPDKILEQADEVELVDLTPTELIERLNQGKVYAPELAGRALEKFFNPGNLAALRELALRRTADRVDDQVLGYMRAHGIEGPWPVNERILVCIGRDPASGLAVRAARRLADQLQASWIALHIERPNAPLPQAAESDPAEAAMKAAMDLGARVERVVGRDLPGEILRFAKRNNVTQIVISRSRGSWIKEILRRSLPHELVRRANGISVHVLTQNTQRQWRWGRDLRLPKGWLPWAGSMAGITAAVVAGELIPDLNRPGNMSTLFMAVVVFSAITFGRTVAAITSVAAFLCYNFFFLDPLIDFRVAHAVDLITLLIFLVVAITIGSLAGTVREQAEAAQARIKAMRALYDFASRLGATFRRDDLVHAVAIHANRVADHQAMVMLADGDELVISHAWPPEDALEPSGWAAARWAREHAEPAGFGTDTLPTADWHFRPIRTKDSIVGVVGIRRRDGERVASGEMLRTLDAVLDQAAVAIERIDYAEEAAKVEALDATDRLRGALLSSVSHDLRTPLTSILGSVTTLRQQGGQLTAEGREELLATIEEEADRLDRFVADLLNMTRLESGALETKADWIDVADLVDSAIRRVARRPKAELVGRKIPGDLPLIRADFVLLENVLMNLIDNALKHALGATQIVLTARRMGNRLELSVTDDGRGIDPDDLPHLFDKFYRAGRTDAGSAGAGLGLSICKGLVEAMGGEITVTSPTEIGRGARFTVSFATPPQPKSATAIEAEVGR</sequence>
<dbReference type="Pfam" id="PF13492">
    <property type="entry name" value="GAF_3"/>
    <property type="match status" value="1"/>
</dbReference>
<organism evidence="15 16">
    <name type="scientific">Dongia sedimenti</name>
    <dbReference type="NCBI Taxonomy" id="3064282"/>
    <lineage>
        <taxon>Bacteria</taxon>
        <taxon>Pseudomonadati</taxon>
        <taxon>Pseudomonadota</taxon>
        <taxon>Alphaproteobacteria</taxon>
        <taxon>Rhodospirillales</taxon>
        <taxon>Dongiaceae</taxon>
        <taxon>Dongia</taxon>
    </lineage>
</organism>
<dbReference type="InterPro" id="IPR025201">
    <property type="entry name" value="KdpD_TM"/>
</dbReference>
<dbReference type="Proteomes" id="UP001230156">
    <property type="component" value="Unassembled WGS sequence"/>
</dbReference>
<dbReference type="SMART" id="SM00388">
    <property type="entry name" value="HisKA"/>
    <property type="match status" value="1"/>
</dbReference>
<dbReference type="InterPro" id="IPR052023">
    <property type="entry name" value="Histidine_kinase_KdpD"/>
</dbReference>
<evidence type="ECO:0000313" key="15">
    <source>
        <dbReference type="EMBL" id="MDQ7251238.1"/>
    </source>
</evidence>
<comment type="caution">
    <text evidence="15">The sequence shown here is derived from an EMBL/GenBank/DDBJ whole genome shotgun (WGS) entry which is preliminary data.</text>
</comment>
<feature type="transmembrane region" description="Helical" evidence="13">
    <location>
        <begin position="471"/>
        <end position="495"/>
    </location>
</feature>
<dbReference type="InterPro" id="IPR005467">
    <property type="entry name" value="His_kinase_dom"/>
</dbReference>
<dbReference type="Gene3D" id="3.40.50.620">
    <property type="entry name" value="HUPs"/>
    <property type="match status" value="1"/>
</dbReference>
<dbReference type="InterPro" id="IPR004358">
    <property type="entry name" value="Sig_transdc_His_kin-like_C"/>
</dbReference>
<evidence type="ECO:0000313" key="16">
    <source>
        <dbReference type="Proteomes" id="UP001230156"/>
    </source>
</evidence>
<dbReference type="SUPFAM" id="SSF55781">
    <property type="entry name" value="GAF domain-like"/>
    <property type="match status" value="1"/>
</dbReference>
<dbReference type="PANTHER" id="PTHR45569">
    <property type="entry name" value="SENSOR PROTEIN KDPD"/>
    <property type="match status" value="1"/>
</dbReference>
<dbReference type="InterPro" id="IPR029016">
    <property type="entry name" value="GAF-like_dom_sf"/>
</dbReference>
<name>A0ABU0YU45_9PROT</name>
<dbReference type="EC" id="2.7.13.3" evidence="3"/>
<dbReference type="InterPro" id="IPR036890">
    <property type="entry name" value="HATPase_C_sf"/>
</dbReference>
<keyword evidence="12 13" id="KW-0472">Membrane</keyword>
<dbReference type="Pfam" id="PF00582">
    <property type="entry name" value="Usp"/>
    <property type="match status" value="1"/>
</dbReference>
<evidence type="ECO:0000256" key="1">
    <source>
        <dbReference type="ARBA" id="ARBA00000085"/>
    </source>
</evidence>
<protein>
    <recommendedName>
        <fullName evidence="3">histidine kinase</fullName>
        <ecNumber evidence="3">2.7.13.3</ecNumber>
    </recommendedName>
</protein>
<dbReference type="InterPro" id="IPR003852">
    <property type="entry name" value="Sig_transdc_His_kinase_KdpD_N"/>
</dbReference>
<dbReference type="GO" id="GO:0016301">
    <property type="term" value="F:kinase activity"/>
    <property type="evidence" value="ECO:0007669"/>
    <property type="project" value="UniProtKB-KW"/>
</dbReference>
<comment type="catalytic activity">
    <reaction evidence="1">
        <text>ATP + protein L-histidine = ADP + protein N-phospho-L-histidine.</text>
        <dbReference type="EC" id="2.7.13.3"/>
    </reaction>
</comment>
<dbReference type="Pfam" id="PF00512">
    <property type="entry name" value="HisKA"/>
    <property type="match status" value="1"/>
</dbReference>
<evidence type="ECO:0000256" key="10">
    <source>
        <dbReference type="ARBA" id="ARBA00022989"/>
    </source>
</evidence>
<keyword evidence="6 13" id="KW-0812">Transmembrane</keyword>
<evidence type="ECO:0000256" key="11">
    <source>
        <dbReference type="ARBA" id="ARBA00023012"/>
    </source>
</evidence>
<keyword evidence="16" id="KW-1185">Reference proteome</keyword>
<keyword evidence="4" id="KW-0597">Phosphoprotein</keyword>
<evidence type="ECO:0000256" key="3">
    <source>
        <dbReference type="ARBA" id="ARBA00012438"/>
    </source>
</evidence>
<reference evidence="16" key="1">
    <citation type="submission" date="2023-08" db="EMBL/GenBank/DDBJ databases">
        <title>Rhodospirillaceae gen. nov., a novel taxon isolated from the Yangtze River Yuezi River estuary sludge.</title>
        <authorList>
            <person name="Ruan L."/>
        </authorList>
    </citation>
    <scope>NUCLEOTIDE SEQUENCE [LARGE SCALE GENOMIC DNA]</scope>
    <source>
        <strain evidence="16">R-7</strain>
    </source>
</reference>
<dbReference type="SUPFAM" id="SSF52402">
    <property type="entry name" value="Adenine nucleotide alpha hydrolases-like"/>
    <property type="match status" value="1"/>
</dbReference>
<keyword evidence="10 13" id="KW-1133">Transmembrane helix</keyword>
<evidence type="ECO:0000256" key="6">
    <source>
        <dbReference type="ARBA" id="ARBA00022692"/>
    </source>
</evidence>
<dbReference type="EMBL" id="JAUYVI010000010">
    <property type="protein sequence ID" value="MDQ7251238.1"/>
    <property type="molecule type" value="Genomic_DNA"/>
</dbReference>
<dbReference type="InterPro" id="IPR003661">
    <property type="entry name" value="HisK_dim/P_dom"/>
</dbReference>
<evidence type="ECO:0000256" key="7">
    <source>
        <dbReference type="ARBA" id="ARBA00022741"/>
    </source>
</evidence>
<keyword evidence="7" id="KW-0547">Nucleotide-binding</keyword>
<dbReference type="CDD" id="cd00075">
    <property type="entry name" value="HATPase"/>
    <property type="match status" value="1"/>
</dbReference>
<dbReference type="PROSITE" id="PS50109">
    <property type="entry name" value="HIS_KIN"/>
    <property type="match status" value="1"/>
</dbReference>
<accession>A0ABU0YU45</accession>
<evidence type="ECO:0000256" key="2">
    <source>
        <dbReference type="ARBA" id="ARBA00004141"/>
    </source>
</evidence>
<evidence type="ECO:0000256" key="13">
    <source>
        <dbReference type="SAM" id="Phobius"/>
    </source>
</evidence>
<dbReference type="SUPFAM" id="SSF55874">
    <property type="entry name" value="ATPase domain of HSP90 chaperone/DNA topoisomerase II/histidine kinase"/>
    <property type="match status" value="1"/>
</dbReference>
<dbReference type="Gene3D" id="3.30.565.10">
    <property type="entry name" value="Histidine kinase-like ATPase, C-terminal domain"/>
    <property type="match status" value="1"/>
</dbReference>
<dbReference type="Gene3D" id="1.10.287.130">
    <property type="match status" value="1"/>
</dbReference>
<dbReference type="InterPro" id="IPR038318">
    <property type="entry name" value="KdpD_sf"/>
</dbReference>
<gene>
    <name evidence="15" type="ORF">Q8A70_26365</name>
</gene>
<proteinExistence type="predicted"/>
<dbReference type="InterPro" id="IPR003018">
    <property type="entry name" value="GAF"/>
</dbReference>
<keyword evidence="11" id="KW-0902">Two-component regulatory system</keyword>
<feature type="transmembrane region" description="Helical" evidence="13">
    <location>
        <begin position="428"/>
        <end position="459"/>
    </location>
</feature>
<evidence type="ECO:0000259" key="14">
    <source>
        <dbReference type="PROSITE" id="PS50109"/>
    </source>
</evidence>
<evidence type="ECO:0000256" key="9">
    <source>
        <dbReference type="ARBA" id="ARBA00022840"/>
    </source>
</evidence>
<evidence type="ECO:0000256" key="8">
    <source>
        <dbReference type="ARBA" id="ARBA00022777"/>
    </source>
</evidence>
<dbReference type="PRINTS" id="PR00344">
    <property type="entry name" value="BCTRLSENSOR"/>
</dbReference>
<keyword evidence="5" id="KW-0808">Transferase</keyword>
<comment type="subcellular location">
    <subcellularLocation>
        <location evidence="2">Membrane</location>
        <topology evidence="2">Multi-pass membrane protein</topology>
    </subcellularLocation>
</comment>